<evidence type="ECO:0000313" key="1">
    <source>
        <dbReference type="EMBL" id="JAH01482.1"/>
    </source>
</evidence>
<sequence length="10" mass="1161">MEKKKGKISL</sequence>
<name>A0A0E9PB30_ANGAN</name>
<dbReference type="EMBL" id="GBXM01107095">
    <property type="protein sequence ID" value="JAH01482.1"/>
    <property type="molecule type" value="Transcribed_RNA"/>
</dbReference>
<protein>
    <submittedName>
        <fullName evidence="1">Uncharacterized protein</fullName>
    </submittedName>
</protein>
<reference evidence="1" key="2">
    <citation type="journal article" date="2015" name="Fish Shellfish Immunol.">
        <title>Early steps in the European eel (Anguilla anguilla)-Vibrio vulnificus interaction in the gills: Role of the RtxA13 toxin.</title>
        <authorList>
            <person name="Callol A."/>
            <person name="Pajuelo D."/>
            <person name="Ebbesson L."/>
            <person name="Teles M."/>
            <person name="MacKenzie S."/>
            <person name="Amaro C."/>
        </authorList>
    </citation>
    <scope>NUCLEOTIDE SEQUENCE</scope>
</reference>
<accession>A0A0E9PB30</accession>
<organism evidence="1">
    <name type="scientific">Anguilla anguilla</name>
    <name type="common">European freshwater eel</name>
    <name type="synonym">Muraena anguilla</name>
    <dbReference type="NCBI Taxonomy" id="7936"/>
    <lineage>
        <taxon>Eukaryota</taxon>
        <taxon>Metazoa</taxon>
        <taxon>Chordata</taxon>
        <taxon>Craniata</taxon>
        <taxon>Vertebrata</taxon>
        <taxon>Euteleostomi</taxon>
        <taxon>Actinopterygii</taxon>
        <taxon>Neopterygii</taxon>
        <taxon>Teleostei</taxon>
        <taxon>Anguilliformes</taxon>
        <taxon>Anguillidae</taxon>
        <taxon>Anguilla</taxon>
    </lineage>
</organism>
<reference evidence="1" key="1">
    <citation type="submission" date="2014-11" db="EMBL/GenBank/DDBJ databases">
        <authorList>
            <person name="Amaro Gonzalez C."/>
        </authorList>
    </citation>
    <scope>NUCLEOTIDE SEQUENCE</scope>
</reference>
<proteinExistence type="predicted"/>